<dbReference type="InterPro" id="IPR029636">
    <property type="entry name" value="Csf1"/>
</dbReference>
<proteinExistence type="predicted"/>
<dbReference type="InterPro" id="IPR048636">
    <property type="entry name" value="Csf1_N"/>
</dbReference>
<organism evidence="4 5">
    <name type="scientific">Pichia kudriavzevii</name>
    <name type="common">Yeast</name>
    <name type="synonym">Issatchenkia orientalis</name>
    <dbReference type="NCBI Taxonomy" id="4909"/>
    <lineage>
        <taxon>Eukaryota</taxon>
        <taxon>Fungi</taxon>
        <taxon>Dikarya</taxon>
        <taxon>Ascomycota</taxon>
        <taxon>Saccharomycotina</taxon>
        <taxon>Pichiomycetes</taxon>
        <taxon>Pichiales</taxon>
        <taxon>Pichiaceae</taxon>
        <taxon>Pichia</taxon>
    </lineage>
</organism>
<evidence type="ECO:0000256" key="1">
    <source>
        <dbReference type="SAM" id="Coils"/>
    </source>
</evidence>
<dbReference type="VEuPathDB" id="FungiDB:C5L36_0A03200"/>
<accession>A0A1Z8JRM0</accession>
<dbReference type="Pfam" id="PF21678">
    <property type="entry name" value="Csf1_N"/>
    <property type="match status" value="3"/>
</dbReference>
<dbReference type="Pfam" id="PF14666">
    <property type="entry name" value="RICTOR_M"/>
    <property type="match status" value="1"/>
</dbReference>
<dbReference type="SMART" id="SM01307">
    <property type="entry name" value="RICTOR_M"/>
    <property type="match status" value="1"/>
</dbReference>
<comment type="caution">
    <text evidence="4">The sequence shown here is derived from an EMBL/GenBank/DDBJ whole genome shotgun (WGS) entry which is preliminary data.</text>
</comment>
<dbReference type="Pfam" id="PF14663">
    <property type="entry name" value="RasGEF_N_2"/>
    <property type="match status" value="1"/>
</dbReference>
<protein>
    <recommendedName>
        <fullName evidence="3">Rapamycin-insensitive companion of mTOR middle domain-containing protein</fullName>
    </recommendedName>
</protein>
<feature type="domain" description="Rapamycin-insensitive companion of mTOR middle" evidence="3">
    <location>
        <begin position="3498"/>
        <end position="3778"/>
    </location>
</feature>
<sequence>MKVNLLAGRLFMKNLSVITKDEIILVHTAVLTWKYWVQYVRKSQFYVQEENLNDELNSKLPSRFLLEVEGLEIFSFNKSGAYDNIESILKQESASKSSESYTKKSYKVSFDSSNISTNENANIRRRKSESSSNDTFNYTQNSVSDTTEEYTSEDSEVMDSTFLDFLPFEIVVHRGSFVLGNKNTPSLFVAYYSSMKGNVDATLPGCELDYYRTLYDFTVSNLKVDLRTNVTYESIDSLKRKMESFQKKKRAKLARMYKGFKGLIEKFEAIRQKRGKADVQDSSNTQNIEGATEEWHGLERYLSAFSTSDSQLNMELNTSESDKSKINGSEYAKHSNICDVEVFKINYYYDSQGLVPSNPISKTIKEDPDIGNNGPAPMFGCDITILGTTVNYGPWAEKQRGSLHQLMFPTLYRNTIPFQRLKPGMRRQYASFDMSIECGSDVIVRVPHREESKDISFLQSPNLNNRHFGWLDLKLGKGSITDISISFSPTVERGTENKINAVFLKPVISTSVNHDILFAADEHIFNGSIAFPLEWNGLCDWKFENISKGADIYLLREHITQISDLLGDFSSGEPTPYELFRPFIYRFNWKMYEYTFYLIINEGNIINNPLDGTINTYLTIKGSDLKLTTKIPLVHPYKKSNTIDYCLETSYFTLAIEHPASSTFSNFIQNNEIGESNNFKMQGSYTYFSLIDIDAVDTIIIHCTCDDTTLKAHGFVIKYFMSLKDNYFGDHTHFQNLLEFRESFGKQKEIINEGKRMKNETDLLFSFCVDNGCLVFPCHLYDCSSHLALHFDTLDIDLRNNNYYMDLQANFQDARGRYIPDCDELEIFANTKHKVDFVPELVIDELSIHSIRIFGLPPVEPTYYCRWNFDSSTIKIDAEPIFLDALSRTAKSFKFGYADLENSLSLMVTPVRDVLNLSFKCSNIYLKIKRQDYYFQVNIANILLRLSDQPTVFYNSLLELVIESIVAECYQNDVQLLKFNSSLEMKNFGQKKDAFEYMKEQALHLKKHDAPYHRTPFIIPEFAKDRKYFKEQDSITSSLYIPDPPLPLTNQSVEMLIGTFPLRIQEKLADFSTTLDENDEDDYDDYQKFSSNLEDFGVLKDLDPSCEYDSIPVRLPKLEVFVSPKIAPVFVDIVSNMTEFTIDCFLDALQTDFVDAFKFKQENKSLKMKFECPMITVKVSEHIESEAYCFLGVSDFVFAFSKSNVGSSESSNIYSIVKSINIDIVKNTSDVLRAYFFNILVKRSVGTKEILTFDLEDTALFVDPIHIPWLLDWAYSYQNDIQLAIKNWNQYQKDKRLANVELLYDLSRAGIDYNIIHDPPCITKPSYITGFSKNHIRMDGNWMIIPRLRHVLKNLPGEWISLKDEIFKNKTWEAPRDAESEVGVIFSNWRVWDNHKKDDNFIFKKVFNIEQATTKNLLSTYKIALKTIKLTINPFANAVIVENIFMLINEGELSQEIKTIALPLLDKPIEKSLDINIKVSFLRTNFTKISRLLPRLYPLAQNLKQSISAFNSETEESDSDYANSDLGSTDSLHGIPRYEEVAPVLITANFTLDEYTHAFGIDKSKVVFYGQNTTLTSSIVRAEEMMSCTINLKNDYIGSEFNIDTIPIFDLRCYMHTSTLVNTGSFRRGNTVLYLTNQKIKADFLPDSKQIVSAMKVLFKDELSPIYHVVGVFKNSKKAESDSAIPQKRLSVIEWLKEDFFQTLDFQLSASMKTSTVIFHVELISPFFTNLQIIDPKFSFKLSKFGFILEYYMPSSKWSIGSQVGNYVYNYFTVTIDKMKTMLASHYQNKSNQVLSKIVGGFLRINFAQNDLIQMIQKFQGDFDIARSNFELLKISIEQMTHMLQTTNKEECSISAPQKSSFDIEDIFRLVHVTFDFTFGNVSSLLNINENKIHLDWAKPTIFIKTYANKLKKFSPHGRVTFPHFRLSVGLNGVQGITTFLDINTLVEVKTPIDRGNRLPKLEVKSDYCRVILNPSIVEELIDIVTDISSLWKPSASRLDSKVQHSDFEDKFEAIFSFFSINIVTNNFCVGWLFEESVLECHPNVIAPGIILGFENASISCAKDAGKLNMSGMYLSTAHGYMSSTFYSKTSEKESNNRAFFPSFNLVYIVDSRDNSFKLRSQVNGEKVDFKFQTDIFSITGPLKYSILSINEKLSLAKGKMNLNVNEKHGDNDHKDLLITRKNKQYTFEFVFEFAGASFFIYNPNIGINDTIPILSLHSPKLSSVFRYTHNHLKSKRHSILLSALVSETNNKISCLCVPVLHDLKQSFKDMMSKGNTSIQETTKKDSSSIDVVGLTKNLDINFSLTIKPQYLSLTCEPRANIEAEVVLGAIHLIAKTDQEILSLVLHVQFLKSELKHAYSKVTSGSVQMEGLSVNSSISRISENQKFSTVISLKSADAFVNIPQRQDLDLFRDFWLPNNSTGSIFVPKGKSESNKKTFTSILREVSSTAAFPWVLTLFISKISARVELGSSLGTLNVEIFNVDALTVKSIDWDSNFRLQFEVVKIQATGRLDGILMANKVRMTSSVVWKRDNEVLSIPLVLLSIGIHSLETRISLDYHPFFILEVLNVGVTSFNQREPTSHDKLKLSLKLESLRVYMTALMASNFVDVYTIGLRIRQDTRLSYRQVLNDAKINLEKSESVNVPAPSETFFKMIQKLKTYLNVDIGMVRVQIYPSSLTDRQAMVVKLGHSQAYFYQNSVRSLVNHLELKISDITVSLSSYKKRPTIESLNNSNGIQEYIKTANKIVDDNIFVFPSVNISMKTLQGVNSNTVQYKYFCKFDGKVAIKWKIGSVYFICEMWYTHATTLSNRLTALRIYTSDEYTEDTEENYKQSTLEAVNLESKLKDVESDAKYTYVPQAPPEIETPQLKDLGNATPPMEWFGLHRDKFPNLTHQFIVIGLQKMIRGVEGKYSKLLKDGAVKMLGTSSLSNSARIQAVEQLHNAMDDIYRYKQQLDLLDSMENLKRVDTKEKVEVINIQLNLEILIEKLKTTDEPEEQVKTCNEIAKIFQNEDAKLKLPSISSMIPIIWPMLMSDSASVKSAGFQLLKYFINNYDDVVILFYQYFKHHQHEKYYYYPYVKYSTIEVDPYLDLDLNLDSDNERDPVSINPIHNISIKPLTKKNKISDFTIQKWQPLLLIIAEVLFDDDLMTIYQCTLFIDRVLLLGGVEFINTLGTRSLVYCLNMQLSKFTFDWETLVERIRVIVTLLDVLCTIGEKNGKLAYECNVFKELISYTISNPFINPIFQQPTIAGFQMEQFQDSLRDISMICLPTFLHVLQKNSVYLVNSDFCERIIASLEDQRGSHVTEIIQILLCTWSGLGLFLDDNNKCLKMLLGGLYDGRKRAILNIISYVLGIRGDIKLYNWEKANSGTHNINDEGMASKDSIRVCEFRSVFLSACLESQILDLFDDISDGLENEIAPILRKVFEISEKKRLKCRYIMKNERLNELIKQNVESKIEIEDSIFLKTTTISSINSLVSLTGSTSLLTDQIGPNFLKLKLKTMNENIDIKPLIWSTHVPQTKEYRDWNWKLIGTLLRGVLWNDRFFEDALKGTKFFKRLISFYKPQKAGFVQIKKKERVSNSRKVVFDDDRIENSGGGIERYKSKIHEITKSDQEEQHEDDQDKLEKTLTNYEYKEYHQPGEVYIENGKSLFSLLLSKREGVEILRDSGIIQTLTISLLKCSGEVKVEGLFGDKRMSETLSAGYLSMIGVISSYSSGVSLMEEFDMIDAFFQIREENVLIELTKELDVMKSGLIRKFIEKQSVVGSKKVRLNVISRMNKLLDKEYEDYTIDKWVVKILINAIYDFNNEISNKGIQGIIKYLEKGGDIAYVLSYNPDIGELKEVGGEVYGSGILWYILGYDLGVEYVNEKYGGLVERIVEEWVDRREEWVQRIEIGLYEELRGIRAVENDYSPEKKRYNCFELFERLVKTDSGISSVVKINDNIVSHINDGQLDAIAIYSLGEFGRSENGIMILEEEGVVETVVSICDNRHNYAHITWRIRGAAFSALAAWRMHPLGVELVEEARASATCPSSYAYGRVTYRDTNIDICTELGGVNIDEGTSPSIWGGKSTTILTPISASPQVSASASATVSASVSASALEIIPESTLTNKGSRETPSESAPEEWTSTLGVRDLLRGVLATGGSAMAGLAESGDVRAETEPVLEDGLPK</sequence>
<gene>
    <name evidence="4" type="ORF">CAS74_001525</name>
</gene>
<feature type="region of interest" description="Disordered" evidence="2">
    <location>
        <begin position="119"/>
        <end position="149"/>
    </location>
</feature>
<feature type="compositionally biased region" description="Polar residues" evidence="2">
    <location>
        <begin position="130"/>
        <end position="141"/>
    </location>
</feature>
<keyword evidence="1" id="KW-0175">Coiled coil</keyword>
<dbReference type="GO" id="GO:0006113">
    <property type="term" value="P:fermentation"/>
    <property type="evidence" value="ECO:0007669"/>
    <property type="project" value="InterPro"/>
</dbReference>
<dbReference type="InterPro" id="IPR029451">
    <property type="entry name" value="RICTOR_M"/>
</dbReference>
<dbReference type="Proteomes" id="UP000195871">
    <property type="component" value="Unassembled WGS sequence"/>
</dbReference>
<dbReference type="Pfam" id="PF25038">
    <property type="entry name" value="Csf1_C"/>
    <property type="match status" value="1"/>
</dbReference>
<reference evidence="4 5" key="1">
    <citation type="submission" date="2017-05" db="EMBL/GenBank/DDBJ databases">
        <title>The Genome Sequence of Candida krusei Ckrusei653.</title>
        <authorList>
            <person name="Cuomo C."/>
            <person name="Forche A."/>
            <person name="Young S."/>
            <person name="Abouelleil A."/>
            <person name="Cao P."/>
            <person name="Chapman S."/>
            <person name="Cusick C."/>
            <person name="Shea T."/>
            <person name="Nusbaum C."/>
            <person name="Birren B."/>
        </authorList>
    </citation>
    <scope>NUCLEOTIDE SEQUENCE [LARGE SCALE GENOMIC DNA]</scope>
    <source>
        <strain evidence="4 5">Ckrusei653</strain>
    </source>
</reference>
<dbReference type="EMBL" id="NHMM01000002">
    <property type="protein sequence ID" value="OUT23211.1"/>
    <property type="molecule type" value="Genomic_DNA"/>
</dbReference>
<dbReference type="SUPFAM" id="SSF48371">
    <property type="entry name" value="ARM repeat"/>
    <property type="match status" value="1"/>
</dbReference>
<dbReference type="InterPro" id="IPR016024">
    <property type="entry name" value="ARM-type_fold"/>
</dbReference>
<dbReference type="GO" id="GO:0016020">
    <property type="term" value="C:membrane"/>
    <property type="evidence" value="ECO:0007669"/>
    <property type="project" value="InterPro"/>
</dbReference>
<evidence type="ECO:0000256" key="2">
    <source>
        <dbReference type="SAM" id="MobiDB-lite"/>
    </source>
</evidence>
<name>A0A1Z8JRM0_PICKU</name>
<dbReference type="PANTHER" id="PTHR32085:SF3">
    <property type="entry name" value="PROTEIN CSF1"/>
    <property type="match status" value="1"/>
</dbReference>
<evidence type="ECO:0000259" key="3">
    <source>
        <dbReference type="SMART" id="SM01307"/>
    </source>
</evidence>
<dbReference type="PANTHER" id="PTHR32085">
    <property type="entry name" value="PROTEIN CSF1"/>
    <property type="match status" value="1"/>
</dbReference>
<evidence type="ECO:0000313" key="5">
    <source>
        <dbReference type="Proteomes" id="UP000195871"/>
    </source>
</evidence>
<dbReference type="InterPro" id="IPR056779">
    <property type="entry name" value="Csf1_C"/>
</dbReference>
<dbReference type="InterPro" id="IPR029453">
    <property type="entry name" value="Rictor_IV"/>
</dbReference>
<feature type="region of interest" description="Disordered" evidence="2">
    <location>
        <begin position="4144"/>
        <end position="4163"/>
    </location>
</feature>
<evidence type="ECO:0000313" key="4">
    <source>
        <dbReference type="EMBL" id="OUT23211.1"/>
    </source>
</evidence>
<feature type="coiled-coil region" evidence="1">
    <location>
        <begin position="2821"/>
        <end position="2848"/>
    </location>
</feature>